<dbReference type="AlphaFoldDB" id="A0A6I2UIA7"/>
<keyword evidence="3" id="KW-1185">Reference proteome</keyword>
<dbReference type="InterPro" id="IPR032427">
    <property type="entry name" value="P22_portal"/>
</dbReference>
<dbReference type="Proteomes" id="UP000433181">
    <property type="component" value="Unassembled WGS sequence"/>
</dbReference>
<dbReference type="Pfam" id="PF16510">
    <property type="entry name" value="P22_portal"/>
    <property type="match status" value="1"/>
</dbReference>
<gene>
    <name evidence="2" type="ORF">FYJ84_07835</name>
</gene>
<evidence type="ECO:0000313" key="3">
    <source>
        <dbReference type="Proteomes" id="UP000433181"/>
    </source>
</evidence>
<reference evidence="2 3" key="1">
    <citation type="submission" date="2019-08" db="EMBL/GenBank/DDBJ databases">
        <title>In-depth cultivation of the pig gut microbiome towards novel bacterial diversity and tailored functional studies.</title>
        <authorList>
            <person name="Wylensek D."/>
            <person name="Hitch T.C.A."/>
            <person name="Clavel T."/>
        </authorList>
    </citation>
    <scope>NUCLEOTIDE SEQUENCE [LARGE SCALE GENOMIC DNA]</scope>
    <source>
        <strain evidence="2 3">WCA-693-APC-5D-A</strain>
    </source>
</reference>
<evidence type="ECO:0000256" key="1">
    <source>
        <dbReference type="SAM" id="MobiDB-lite"/>
    </source>
</evidence>
<dbReference type="GeneID" id="96778823"/>
<feature type="compositionally biased region" description="Low complexity" evidence="1">
    <location>
        <begin position="702"/>
        <end position="715"/>
    </location>
</feature>
<organism evidence="2 3">
    <name type="scientific">Anaerovibrio slackiae</name>
    <dbReference type="NCBI Taxonomy" id="2652309"/>
    <lineage>
        <taxon>Bacteria</taxon>
        <taxon>Bacillati</taxon>
        <taxon>Bacillota</taxon>
        <taxon>Negativicutes</taxon>
        <taxon>Selenomonadales</taxon>
        <taxon>Selenomonadaceae</taxon>
        <taxon>Anaerovibrio</taxon>
    </lineage>
</organism>
<dbReference type="EMBL" id="VUNR01000013">
    <property type="protein sequence ID" value="MSU08891.1"/>
    <property type="molecule type" value="Genomic_DNA"/>
</dbReference>
<feature type="region of interest" description="Disordered" evidence="1">
    <location>
        <begin position="702"/>
        <end position="723"/>
    </location>
</feature>
<accession>A0A6I2UIA7</accession>
<comment type="caution">
    <text evidence="2">The sequence shown here is derived from an EMBL/GenBank/DDBJ whole genome shotgun (WGS) entry which is preliminary data.</text>
</comment>
<sequence>MEYIRVTDKAIDEVIDLAATEDVFERHSTDDTEHSVIGKFRRWFEEAADWAADWREEAKQDYDFVAGKQWEQADIERFHESGRPAITINRIKPLINVLSGYQRLNRYDIEFLPRTGDDVDICQVRKGITKYILDECDYDSEESHAFLDAAIGGLGWFDVGYKFRPEVNDGEAYVKREDPFSIYVDPEAHKTDFSDAKYICRAKWVDKDELVITYPEHKAEIMAQYAIYDNAEKNDGAYEDPLWYKRDIQKARMVECWYKVKERESIYYMQDGSVLAQGEITPEHFLSGAVQGYTNTKVTKVRCAVFIERFLLEDIPSPYEHGEFPFVPIVCYNYGTGDLPAGFVRDLKDPQREINKRRIQELHILNTTGNGGGWIEEDAMDSRQKAEFERKGNTPGYFAEVRPGAISQGKIHERIMGQIPAAVIQAENQATADLTAVSGINEALMGTDIASTSSGRAIELKQKQAITHIAPMFDNLRKAKKKIAYRLWGKRGFKGIIPQYYTDDKVYRVEGKNGQQFIRVNQQVIQQDPLGRIIHQTLNNLSEGEFDIVISDTQASTTQRQAQLWSLVDSVKNLGIPGDLIFDVILDLSDLPNKEEIKQRWQQRQQAQAQAQQQQAQQQLQLEMIKNQSQSQSISFKDAPLPIQLAMAAKQGLIDAQIAQYAINLSVQQMFPQLAEQMQQQAQQAAVQQQMQLAAQQQQEQQAQPSIAQQQPNNGRGQGGGMTQAAVQSLINGQGPAM</sequence>
<proteinExistence type="predicted"/>
<name>A0A6I2UIA7_9FIRM</name>
<evidence type="ECO:0008006" key="4">
    <source>
        <dbReference type="Google" id="ProtNLM"/>
    </source>
</evidence>
<evidence type="ECO:0000313" key="2">
    <source>
        <dbReference type="EMBL" id="MSU08891.1"/>
    </source>
</evidence>
<dbReference type="RefSeq" id="WP_154407056.1">
    <property type="nucleotide sequence ID" value="NZ_VUNR01000013.1"/>
</dbReference>
<protein>
    <recommendedName>
        <fullName evidence="4">Phage portal protein</fullName>
    </recommendedName>
</protein>